<accession>A0A392MJ06</accession>
<dbReference type="Proteomes" id="UP000265520">
    <property type="component" value="Unassembled WGS sequence"/>
</dbReference>
<dbReference type="GO" id="GO:0004527">
    <property type="term" value="F:exonuclease activity"/>
    <property type="evidence" value="ECO:0007669"/>
    <property type="project" value="UniProtKB-KW"/>
</dbReference>
<keyword evidence="2" id="KW-1185">Reference proteome</keyword>
<reference evidence="1 2" key="1">
    <citation type="journal article" date="2018" name="Front. Plant Sci.">
        <title>Red Clover (Trifolium pratense) and Zigzag Clover (T. medium) - A Picture of Genomic Similarities and Differences.</title>
        <authorList>
            <person name="Dluhosova J."/>
            <person name="Istvanek J."/>
            <person name="Nedelnik J."/>
            <person name="Repkova J."/>
        </authorList>
    </citation>
    <scope>NUCLEOTIDE SEQUENCE [LARGE SCALE GENOMIC DNA]</scope>
    <source>
        <strain evidence="2">cv. 10/8</strain>
        <tissue evidence="1">Leaf</tissue>
    </source>
</reference>
<dbReference type="AlphaFoldDB" id="A0A392MJ06"/>
<protein>
    <submittedName>
        <fullName evidence="1">Endonuclease/exonuclease/phosphatase family protein</fullName>
    </submittedName>
</protein>
<dbReference type="PANTHER" id="PTHR33710">
    <property type="entry name" value="BNAC02G09200D PROTEIN"/>
    <property type="match status" value="1"/>
</dbReference>
<gene>
    <name evidence="1" type="ORF">A2U01_0008199</name>
</gene>
<organism evidence="1 2">
    <name type="scientific">Trifolium medium</name>
    <dbReference type="NCBI Taxonomy" id="97028"/>
    <lineage>
        <taxon>Eukaryota</taxon>
        <taxon>Viridiplantae</taxon>
        <taxon>Streptophyta</taxon>
        <taxon>Embryophyta</taxon>
        <taxon>Tracheophyta</taxon>
        <taxon>Spermatophyta</taxon>
        <taxon>Magnoliopsida</taxon>
        <taxon>eudicotyledons</taxon>
        <taxon>Gunneridae</taxon>
        <taxon>Pentapetalae</taxon>
        <taxon>rosids</taxon>
        <taxon>fabids</taxon>
        <taxon>Fabales</taxon>
        <taxon>Fabaceae</taxon>
        <taxon>Papilionoideae</taxon>
        <taxon>50 kb inversion clade</taxon>
        <taxon>NPAAA clade</taxon>
        <taxon>Hologalegina</taxon>
        <taxon>IRL clade</taxon>
        <taxon>Trifolieae</taxon>
        <taxon>Trifolium</taxon>
    </lineage>
</organism>
<evidence type="ECO:0000313" key="2">
    <source>
        <dbReference type="Proteomes" id="UP000265520"/>
    </source>
</evidence>
<keyword evidence="1" id="KW-0540">Nuclease</keyword>
<sequence>MVRQHKIDFLAIQETKLEVISESLCHSLWGSNDCQWVFLPSEGRSGGILSIWSKSHNSLIFSFMGEGFVGVCLERGRLKTICFVGEERSGVNSGVVGTTTTETFEFRNFIEELELVDLPLIGRHFTWYQSSGRAMSRIDRMLISDEWAIWRGNGSLWALPRDVSDHCPLLLRYLQEDWGPKPFRFNNFWLENKKFVKLVEAFLGKPKSGRVDGFCLEGKVERAKNHS</sequence>
<dbReference type="InterPro" id="IPR036691">
    <property type="entry name" value="Endo/exonu/phosph_ase_sf"/>
</dbReference>
<dbReference type="EMBL" id="LXQA010011982">
    <property type="protein sequence ID" value="MCH87331.1"/>
    <property type="molecule type" value="Genomic_DNA"/>
</dbReference>
<comment type="caution">
    <text evidence="1">The sequence shown here is derived from an EMBL/GenBank/DDBJ whole genome shotgun (WGS) entry which is preliminary data.</text>
</comment>
<keyword evidence="1" id="KW-0255">Endonuclease</keyword>
<dbReference type="SUPFAM" id="SSF56219">
    <property type="entry name" value="DNase I-like"/>
    <property type="match status" value="1"/>
</dbReference>
<dbReference type="PANTHER" id="PTHR33710:SF64">
    <property type="entry name" value="ENDONUCLEASE_EXONUCLEASE_PHOSPHATASE DOMAIN-CONTAINING PROTEIN"/>
    <property type="match status" value="1"/>
</dbReference>
<dbReference type="GO" id="GO:0004519">
    <property type="term" value="F:endonuclease activity"/>
    <property type="evidence" value="ECO:0007669"/>
    <property type="project" value="UniProtKB-KW"/>
</dbReference>
<keyword evidence="1" id="KW-0378">Hydrolase</keyword>
<evidence type="ECO:0000313" key="1">
    <source>
        <dbReference type="EMBL" id="MCH87331.1"/>
    </source>
</evidence>
<keyword evidence="1" id="KW-0269">Exonuclease</keyword>
<dbReference type="Gene3D" id="3.60.10.10">
    <property type="entry name" value="Endonuclease/exonuclease/phosphatase"/>
    <property type="match status" value="1"/>
</dbReference>
<proteinExistence type="predicted"/>
<name>A0A392MJ06_9FABA</name>